<feature type="transmembrane region" description="Helical" evidence="7">
    <location>
        <begin position="74"/>
        <end position="95"/>
    </location>
</feature>
<dbReference type="PROSITE" id="PS50850">
    <property type="entry name" value="MFS"/>
    <property type="match status" value="1"/>
</dbReference>
<name>A0ABS2SVU9_9BACI</name>
<dbReference type="InterPro" id="IPR036259">
    <property type="entry name" value="MFS_trans_sf"/>
</dbReference>
<feature type="transmembrane region" description="Helical" evidence="7">
    <location>
        <begin position="140"/>
        <end position="162"/>
    </location>
</feature>
<evidence type="ECO:0000256" key="5">
    <source>
        <dbReference type="ARBA" id="ARBA00022989"/>
    </source>
</evidence>
<dbReference type="EMBL" id="JAFBCV010000007">
    <property type="protein sequence ID" value="MBM7839141.1"/>
    <property type="molecule type" value="Genomic_DNA"/>
</dbReference>
<feature type="transmembrane region" description="Helical" evidence="7">
    <location>
        <begin position="310"/>
        <end position="335"/>
    </location>
</feature>
<comment type="caution">
    <text evidence="9">The sequence shown here is derived from an EMBL/GenBank/DDBJ whole genome shotgun (WGS) entry which is preliminary data.</text>
</comment>
<dbReference type="Pfam" id="PF07690">
    <property type="entry name" value="MFS_1"/>
    <property type="match status" value="1"/>
</dbReference>
<feature type="domain" description="Major facilitator superfamily (MFS) profile" evidence="8">
    <location>
        <begin position="1"/>
        <end position="192"/>
    </location>
</feature>
<evidence type="ECO:0000256" key="1">
    <source>
        <dbReference type="ARBA" id="ARBA00004651"/>
    </source>
</evidence>
<proteinExistence type="predicted"/>
<dbReference type="SUPFAM" id="SSF103473">
    <property type="entry name" value="MFS general substrate transporter"/>
    <property type="match status" value="1"/>
</dbReference>
<feature type="transmembrane region" description="Helical" evidence="7">
    <location>
        <begin position="7"/>
        <end position="36"/>
    </location>
</feature>
<dbReference type="CDD" id="cd06173">
    <property type="entry name" value="MFS_MefA_like"/>
    <property type="match status" value="1"/>
</dbReference>
<evidence type="ECO:0000256" key="7">
    <source>
        <dbReference type="SAM" id="Phobius"/>
    </source>
</evidence>
<keyword evidence="4 7" id="KW-0812">Transmembrane</keyword>
<evidence type="ECO:0000313" key="9">
    <source>
        <dbReference type="EMBL" id="MBM7839141.1"/>
    </source>
</evidence>
<keyword evidence="6 7" id="KW-0472">Membrane</keyword>
<feature type="transmembrane region" description="Helical" evidence="7">
    <location>
        <begin position="220"/>
        <end position="239"/>
    </location>
</feature>
<reference evidence="9" key="1">
    <citation type="submission" date="2021-01" db="EMBL/GenBank/DDBJ databases">
        <title>Genomic Encyclopedia of Type Strains, Phase IV (KMG-IV): sequencing the most valuable type-strain genomes for metagenomic binning, comparative biology and taxonomic classification.</title>
        <authorList>
            <person name="Goeker M."/>
        </authorList>
    </citation>
    <scope>NUCLEOTIDE SEQUENCE</scope>
    <source>
        <strain evidence="9">DSM 21943</strain>
    </source>
</reference>
<evidence type="ECO:0000256" key="6">
    <source>
        <dbReference type="ARBA" id="ARBA00023136"/>
    </source>
</evidence>
<keyword evidence="5 7" id="KW-1133">Transmembrane helix</keyword>
<accession>A0ABS2SVU9</accession>
<feature type="transmembrane region" description="Helical" evidence="7">
    <location>
        <begin position="168"/>
        <end position="188"/>
    </location>
</feature>
<feature type="transmembrane region" description="Helical" evidence="7">
    <location>
        <begin position="259"/>
        <end position="279"/>
    </location>
</feature>
<feature type="transmembrane region" description="Helical" evidence="7">
    <location>
        <begin position="101"/>
        <end position="119"/>
    </location>
</feature>
<evidence type="ECO:0000256" key="4">
    <source>
        <dbReference type="ARBA" id="ARBA00022692"/>
    </source>
</evidence>
<organism evidence="9 10">
    <name type="scientific">Shouchella xiaoxiensis</name>
    <dbReference type="NCBI Taxonomy" id="766895"/>
    <lineage>
        <taxon>Bacteria</taxon>
        <taxon>Bacillati</taxon>
        <taxon>Bacillota</taxon>
        <taxon>Bacilli</taxon>
        <taxon>Bacillales</taxon>
        <taxon>Bacillaceae</taxon>
        <taxon>Shouchella</taxon>
    </lineage>
</organism>
<sequence>MNKENKFVVFLWIIVSQFVSLLGSAMARFAMGIWVYQDTGQVMSFAVVLVASYLPSVLISPFVGGMIDRKGPRLALAVGGVIGTIALAVGSVVALSTALNFTVVLLLSIALSIVSALEVPALHTITPMLVSNERLSRANGMLASATSTTSVLGPILAGALYGFGTIEWIISLNFITYLVALIVIVVLWKQIARQNALSMDPGEESTGFFQEMTSGFRYTFAHKALFAMILFHTWLNMSFGINSVIRQPYILGFSTEEQFGLVTSLFGVGMVLGSVFLSLVKVDKRLMTIIFVSNVGMALAVMLTGVTQQIFFIGFLWVIMGFLLPVGNTLSITLIQRNTDQAYLGRVFSISRMLSWATLPVAYLAGGILADAMVVREMSVALFGEGELSVYASLLVLAGFSIIAIVAYYASLSRIRQLEDDPLNQTNKQ</sequence>
<evidence type="ECO:0000313" key="10">
    <source>
        <dbReference type="Proteomes" id="UP001179280"/>
    </source>
</evidence>
<evidence type="ECO:0000256" key="2">
    <source>
        <dbReference type="ARBA" id="ARBA00022448"/>
    </source>
</evidence>
<keyword evidence="3" id="KW-1003">Cell membrane</keyword>
<protein>
    <submittedName>
        <fullName evidence="9">MFS family permease</fullName>
    </submittedName>
</protein>
<keyword evidence="2" id="KW-0813">Transport</keyword>
<dbReference type="Gene3D" id="1.20.1250.20">
    <property type="entry name" value="MFS general substrate transporter like domains"/>
    <property type="match status" value="1"/>
</dbReference>
<evidence type="ECO:0000256" key="3">
    <source>
        <dbReference type="ARBA" id="ARBA00022475"/>
    </source>
</evidence>
<dbReference type="RefSeq" id="WP_204466465.1">
    <property type="nucleotide sequence ID" value="NZ_JAFBCV010000007.1"/>
</dbReference>
<dbReference type="PANTHER" id="PTHR23513:SF6">
    <property type="entry name" value="MAJOR FACILITATOR SUPERFAMILY ASSOCIATED DOMAIN-CONTAINING PROTEIN"/>
    <property type="match status" value="1"/>
</dbReference>
<keyword evidence="10" id="KW-1185">Reference proteome</keyword>
<feature type="transmembrane region" description="Helical" evidence="7">
    <location>
        <begin position="388"/>
        <end position="410"/>
    </location>
</feature>
<dbReference type="InterPro" id="IPR011701">
    <property type="entry name" value="MFS"/>
</dbReference>
<feature type="transmembrane region" description="Helical" evidence="7">
    <location>
        <begin position="42"/>
        <end position="62"/>
    </location>
</feature>
<feature type="transmembrane region" description="Helical" evidence="7">
    <location>
        <begin position="286"/>
        <end position="304"/>
    </location>
</feature>
<dbReference type="PANTHER" id="PTHR23513">
    <property type="entry name" value="INTEGRAL MEMBRANE EFFLUX PROTEIN-RELATED"/>
    <property type="match status" value="1"/>
</dbReference>
<dbReference type="InterPro" id="IPR020846">
    <property type="entry name" value="MFS_dom"/>
</dbReference>
<evidence type="ECO:0000259" key="8">
    <source>
        <dbReference type="PROSITE" id="PS50850"/>
    </source>
</evidence>
<dbReference type="Proteomes" id="UP001179280">
    <property type="component" value="Unassembled WGS sequence"/>
</dbReference>
<comment type="subcellular location">
    <subcellularLocation>
        <location evidence="1">Cell membrane</location>
        <topology evidence="1">Multi-pass membrane protein</topology>
    </subcellularLocation>
</comment>
<feature type="transmembrane region" description="Helical" evidence="7">
    <location>
        <begin position="356"/>
        <end position="376"/>
    </location>
</feature>
<gene>
    <name evidence="9" type="ORF">JOC54_002412</name>
</gene>